<gene>
    <name evidence="1" type="ORF">R8Z58_14955</name>
</gene>
<name>A0ABU4H410_9MICO</name>
<dbReference type="EMBL" id="JAWQEV010000005">
    <property type="protein sequence ID" value="MDW4574077.1"/>
    <property type="molecule type" value="Genomic_DNA"/>
</dbReference>
<proteinExistence type="predicted"/>
<evidence type="ECO:0000313" key="1">
    <source>
        <dbReference type="EMBL" id="MDW4574077.1"/>
    </source>
</evidence>
<accession>A0ABU4H410</accession>
<keyword evidence="2" id="KW-1185">Reference proteome</keyword>
<organism evidence="1 2">
    <name type="scientific">Microbacterium arthrosphaerae</name>
    <dbReference type="NCBI Taxonomy" id="792652"/>
    <lineage>
        <taxon>Bacteria</taxon>
        <taxon>Bacillati</taxon>
        <taxon>Actinomycetota</taxon>
        <taxon>Actinomycetes</taxon>
        <taxon>Micrococcales</taxon>
        <taxon>Microbacteriaceae</taxon>
        <taxon>Microbacterium</taxon>
    </lineage>
</organism>
<dbReference type="Proteomes" id="UP001283109">
    <property type="component" value="Unassembled WGS sequence"/>
</dbReference>
<evidence type="ECO:0000313" key="2">
    <source>
        <dbReference type="Proteomes" id="UP001283109"/>
    </source>
</evidence>
<comment type="caution">
    <text evidence="1">The sequence shown here is derived from an EMBL/GenBank/DDBJ whole genome shotgun (WGS) entry which is preliminary data.</text>
</comment>
<sequence length="204" mass="22904">MRFPSDVAGSTTEQVGFFEVSAELLAQWLLIQYGRGWRLRPPTWESASDAFHALIPQAAFSREALIPCGRWTLLLNNTPLGTDVGLLPGRAAETLECRAIRAVSIEDTALYPARMLDVHTPRSSDVFKLERSIAAANDGGRWVFETSGEPYDFEDQCAYRRRLKASRFTSAMLADYLEQLGVPRDLEPDWKAARVLERAEQSQP</sequence>
<protein>
    <submittedName>
        <fullName evidence="1">Uncharacterized protein</fullName>
    </submittedName>
</protein>
<reference evidence="1 2" key="1">
    <citation type="submission" date="2023-11" db="EMBL/GenBank/DDBJ databases">
        <title>Draft genome sequence of Microbacterium arthrosphaerae JCM 30492.</title>
        <authorList>
            <person name="Zhang G."/>
            <person name="Ding Y."/>
        </authorList>
    </citation>
    <scope>NUCLEOTIDE SEQUENCE [LARGE SCALE GENOMIC DNA]</scope>
    <source>
        <strain evidence="1 2">JCM 30492</strain>
    </source>
</reference>
<dbReference type="RefSeq" id="WP_318354578.1">
    <property type="nucleotide sequence ID" value="NZ_JAWQEV010000005.1"/>
</dbReference>